<protein>
    <submittedName>
        <fullName evidence="1">Uncharacterized protein</fullName>
    </submittedName>
</protein>
<dbReference type="EMBL" id="JANHOG010000018">
    <property type="protein sequence ID" value="KAJ3559580.1"/>
    <property type="molecule type" value="Genomic_DNA"/>
</dbReference>
<reference evidence="1" key="1">
    <citation type="submission" date="2022-07" db="EMBL/GenBank/DDBJ databases">
        <title>Genome Sequence of Phlebia brevispora.</title>
        <authorList>
            <person name="Buettner E."/>
        </authorList>
    </citation>
    <scope>NUCLEOTIDE SEQUENCE</scope>
    <source>
        <strain evidence="1">MPL23</strain>
    </source>
</reference>
<evidence type="ECO:0000313" key="1">
    <source>
        <dbReference type="EMBL" id="KAJ3559580.1"/>
    </source>
</evidence>
<evidence type="ECO:0000313" key="2">
    <source>
        <dbReference type="Proteomes" id="UP001148662"/>
    </source>
</evidence>
<accession>A0ACC1TFL3</accession>
<dbReference type="Proteomes" id="UP001148662">
    <property type="component" value="Unassembled WGS sequence"/>
</dbReference>
<gene>
    <name evidence="1" type="ORF">NM688_g251</name>
</gene>
<keyword evidence="2" id="KW-1185">Reference proteome</keyword>
<proteinExistence type="predicted"/>
<comment type="caution">
    <text evidence="1">The sequence shown here is derived from an EMBL/GenBank/DDBJ whole genome shotgun (WGS) entry which is preliminary data.</text>
</comment>
<organism evidence="1 2">
    <name type="scientific">Phlebia brevispora</name>
    <dbReference type="NCBI Taxonomy" id="194682"/>
    <lineage>
        <taxon>Eukaryota</taxon>
        <taxon>Fungi</taxon>
        <taxon>Dikarya</taxon>
        <taxon>Basidiomycota</taxon>
        <taxon>Agaricomycotina</taxon>
        <taxon>Agaricomycetes</taxon>
        <taxon>Polyporales</taxon>
        <taxon>Meruliaceae</taxon>
        <taxon>Phlebia</taxon>
    </lineage>
</organism>
<name>A0ACC1TFL3_9APHY</name>
<sequence>MLQCPGCLSRFTLTGYSRHLTQSKDPRCIAVRNERDAYFPGLSDSDSDSDGSSTGSKTHEFAGDYFGGTSDYRNDEFSWEEDSVDFSEDDSDSGSAEDSDGKSSSSGYGIHWDPPMDISPSPSPEPMEEESLEDEQTLERHRQMEEYTKGLRYKPAAVVRFGGDAGKIIQAPTQPQSQYDNDAYQKRLGPESAQNPWFPFTSKLDWEVAKWAKLRGPGDTAYSELLSIAGVRESLQLSYRTAKELNKILDKRLPGRPKFHHHNIKVGCMSFDVFYRNILECTKSLYGDPEFAPYLVFVPEKHYRDNDQTVRLYHDMHTGKWWWGTQRQLEHDRPGATIIPIIISSDKTQVTLFRNKSVYPIYMTIGNLPKEIRRKPSRCGQILVGYLPTTKLEQIKNDDERRRAVADLFHACVKKILEPLKSAGINGIPMQSGDGSWRRCHPIFATFVGDYPEQALVTLVRNGACPVCPIPEDELGSGTVLPPRELGPIRNTLSAFQNGLEAFEDACKGVGIKPVAHPFWEDLPYVNIYKSITPDILHQLYQGVMKHLVAWLQEAYGPTEIDARCSRLPPSHQVRVFAKGISVLSRVSGEEHRDICRILLGLIVDLRLPGGLSSARLVRAVRAMLDFLYLAQYPVHSDETLRLMEDALATFHENKQIFVDLGIRDNFNFPKLHNIGHYPYFIKLFGTTDNYNTEYTERLHIDYAKNAYRASNKKDELWQMTVWLERREKIYRHDRFIRWRLTGQGSAKQDVVSYPHVILPRHPSERSVSFDDLADNYGAYDIRNALASFIAKTLNPSLSGSRLERAASQVQLPLRSVAVYHKIKFANRDPYIRLVNAPDNIDTIDVKPARLDRHGCEVPGRFDMVLVDTGRGTETGLRGYRAAQVRVVFTLKPDVYNTIFRATTGVPSHLAYVEWFKPFSANPERHHLMYKITRAYRDPIAGFRAAAVVPVSSIKRSLYPFPIFGPTVPQGWTSANVLEQCQSFYVDPFADNYTYATM</sequence>